<evidence type="ECO:0000256" key="2">
    <source>
        <dbReference type="ARBA" id="ARBA00023315"/>
    </source>
</evidence>
<reference evidence="4" key="1">
    <citation type="submission" date="2022-06" db="EMBL/GenBank/DDBJ databases">
        <title>Draft genome sequences of Leminorella grimontii str. JCM5902.</title>
        <authorList>
            <person name="Wakabayashi Y."/>
            <person name="Kojima K."/>
        </authorList>
    </citation>
    <scope>NUCLEOTIDE SEQUENCE</scope>
    <source>
        <strain evidence="4">JCM 5902</strain>
    </source>
</reference>
<evidence type="ECO:0000313" key="5">
    <source>
        <dbReference type="Proteomes" id="UP001058124"/>
    </source>
</evidence>
<keyword evidence="2" id="KW-0012">Acyltransferase</keyword>
<dbReference type="PANTHER" id="PTHR43877">
    <property type="entry name" value="AMINOALKYLPHOSPHONATE N-ACETYLTRANSFERASE-RELATED-RELATED"/>
    <property type="match status" value="1"/>
</dbReference>
<dbReference type="PANTHER" id="PTHR43877:SF1">
    <property type="entry name" value="ACETYLTRANSFERASE"/>
    <property type="match status" value="1"/>
</dbReference>
<dbReference type="CDD" id="cd04301">
    <property type="entry name" value="NAT_SF"/>
    <property type="match status" value="1"/>
</dbReference>
<evidence type="ECO:0000259" key="3">
    <source>
        <dbReference type="PROSITE" id="PS51186"/>
    </source>
</evidence>
<proteinExistence type="predicted"/>
<organism evidence="4 5">
    <name type="scientific">Leminorella grimontii</name>
    <dbReference type="NCBI Taxonomy" id="82981"/>
    <lineage>
        <taxon>Bacteria</taxon>
        <taxon>Pseudomonadati</taxon>
        <taxon>Pseudomonadota</taxon>
        <taxon>Gammaproteobacteria</taxon>
        <taxon>Enterobacterales</taxon>
        <taxon>Budviciaceae</taxon>
        <taxon>Leminorella</taxon>
    </lineage>
</organism>
<name>A0AAV5N2L6_9GAMM</name>
<dbReference type="EMBL" id="BRLH01000003">
    <property type="protein sequence ID" value="GKX55790.1"/>
    <property type="molecule type" value="Genomic_DNA"/>
</dbReference>
<protein>
    <submittedName>
        <fullName evidence="4">Acetyltransferase</fullName>
    </submittedName>
</protein>
<dbReference type="SUPFAM" id="SSF55729">
    <property type="entry name" value="Acyl-CoA N-acyltransferases (Nat)"/>
    <property type="match status" value="1"/>
</dbReference>
<dbReference type="Pfam" id="PF00583">
    <property type="entry name" value="Acetyltransf_1"/>
    <property type="match status" value="1"/>
</dbReference>
<dbReference type="InterPro" id="IPR016181">
    <property type="entry name" value="Acyl_CoA_acyltransferase"/>
</dbReference>
<dbReference type="Proteomes" id="UP001058124">
    <property type="component" value="Unassembled WGS sequence"/>
</dbReference>
<dbReference type="InterPro" id="IPR050832">
    <property type="entry name" value="Bact_Acetyltransf"/>
</dbReference>
<dbReference type="InterPro" id="IPR000182">
    <property type="entry name" value="GNAT_dom"/>
</dbReference>
<dbReference type="GO" id="GO:0016747">
    <property type="term" value="F:acyltransferase activity, transferring groups other than amino-acyl groups"/>
    <property type="evidence" value="ECO:0007669"/>
    <property type="project" value="InterPro"/>
</dbReference>
<evidence type="ECO:0000313" key="4">
    <source>
        <dbReference type="EMBL" id="GKX55790.1"/>
    </source>
</evidence>
<gene>
    <name evidence="4" type="ORF">SOASR030_19020</name>
</gene>
<dbReference type="RefSeq" id="WP_211218895.1">
    <property type="nucleotide sequence ID" value="NZ_BRLH01000003.1"/>
</dbReference>
<dbReference type="PROSITE" id="PS51186">
    <property type="entry name" value="GNAT"/>
    <property type="match status" value="1"/>
</dbReference>
<accession>A0AAV5N2L6</accession>
<dbReference type="Gene3D" id="3.40.630.30">
    <property type="match status" value="1"/>
</dbReference>
<evidence type="ECO:0000256" key="1">
    <source>
        <dbReference type="ARBA" id="ARBA00022679"/>
    </source>
</evidence>
<keyword evidence="5" id="KW-1185">Reference proteome</keyword>
<keyword evidence="1" id="KW-0808">Transferase</keyword>
<dbReference type="AlphaFoldDB" id="A0AAV5N2L6"/>
<feature type="domain" description="N-acetyltransferase" evidence="3">
    <location>
        <begin position="3"/>
        <end position="171"/>
    </location>
</feature>
<comment type="caution">
    <text evidence="4">The sequence shown here is derived from an EMBL/GenBank/DDBJ whole genome shotgun (WGS) entry which is preliminary data.</text>
</comment>
<sequence length="175" mass="19426">MLYRIRPMAEDDIKNVLRIQAAVYSPDILESAAFFENRLSLSADSCWVAANGAEPSGSLLGYLISYPWQRAFPPELDGTLDALPKFADSWFVHDCAIAPNAQRLGVGKALFNAARRSAKRQGLSHTSLVSLAQAKSYWQNQGYRPVAETPRLREKLKAYGEGACYMHREPTSEAC</sequence>